<evidence type="ECO:0000313" key="13">
    <source>
        <dbReference type="Proteomes" id="UP000291088"/>
    </source>
</evidence>
<dbReference type="GO" id="GO:0005543">
    <property type="term" value="F:phospholipid binding"/>
    <property type="evidence" value="ECO:0007669"/>
    <property type="project" value="TreeGrafter"/>
</dbReference>
<organism evidence="12 13">
    <name type="scientific">Ciceribacter ferrooxidans</name>
    <dbReference type="NCBI Taxonomy" id="2509717"/>
    <lineage>
        <taxon>Bacteria</taxon>
        <taxon>Pseudomonadati</taxon>
        <taxon>Pseudomonadota</taxon>
        <taxon>Alphaproteobacteria</taxon>
        <taxon>Hyphomicrobiales</taxon>
        <taxon>Rhizobiaceae</taxon>
        <taxon>Ciceribacter</taxon>
    </lineage>
</organism>
<evidence type="ECO:0000256" key="5">
    <source>
        <dbReference type="ARBA" id="ARBA00022516"/>
    </source>
</evidence>
<evidence type="ECO:0000256" key="2">
    <source>
        <dbReference type="ARBA" id="ARBA00007868"/>
    </source>
</evidence>
<dbReference type="Pfam" id="PF02684">
    <property type="entry name" value="LpxB"/>
    <property type="match status" value="1"/>
</dbReference>
<comment type="function">
    <text evidence="1">Condensation of UDP-2,3-diacylglucosamine and 2,3-diacylglucosamine-1-phosphate to form lipid A disaccharide, a precursor of lipid A, a phosphorylated glycolipid that anchors the lipopolysaccharide to the outer membrane of the cell.</text>
</comment>
<dbReference type="EC" id="2.4.1.182" evidence="3 11"/>
<dbReference type="AlphaFoldDB" id="A0A4Q2TJ39"/>
<dbReference type="Proteomes" id="UP000291088">
    <property type="component" value="Unassembled WGS sequence"/>
</dbReference>
<dbReference type="PANTHER" id="PTHR30372">
    <property type="entry name" value="LIPID-A-DISACCHARIDE SYNTHASE"/>
    <property type="match status" value="1"/>
</dbReference>
<dbReference type="GO" id="GO:0008915">
    <property type="term" value="F:lipid-A-disaccharide synthase activity"/>
    <property type="evidence" value="ECO:0007669"/>
    <property type="project" value="UniProtKB-UniRule"/>
</dbReference>
<evidence type="ECO:0000256" key="10">
    <source>
        <dbReference type="ARBA" id="ARBA00048975"/>
    </source>
</evidence>
<dbReference type="GO" id="GO:0016020">
    <property type="term" value="C:membrane"/>
    <property type="evidence" value="ECO:0007669"/>
    <property type="project" value="GOC"/>
</dbReference>
<dbReference type="NCBIfam" id="TIGR00215">
    <property type="entry name" value="lpxB"/>
    <property type="match status" value="1"/>
</dbReference>
<evidence type="ECO:0000256" key="4">
    <source>
        <dbReference type="ARBA" id="ARBA00020902"/>
    </source>
</evidence>
<keyword evidence="8 12" id="KW-0808">Transferase</keyword>
<keyword evidence="7 12" id="KW-0328">Glycosyltransferase</keyword>
<comment type="similarity">
    <text evidence="2">Belongs to the LpxB family.</text>
</comment>
<keyword evidence="13" id="KW-1185">Reference proteome</keyword>
<keyword evidence="9" id="KW-0443">Lipid metabolism</keyword>
<dbReference type="OrthoDB" id="9801642at2"/>
<protein>
    <recommendedName>
        <fullName evidence="4 11">Lipid-A-disaccharide synthase</fullName>
        <ecNumber evidence="3 11">2.4.1.182</ecNumber>
    </recommendedName>
</protein>
<evidence type="ECO:0000256" key="7">
    <source>
        <dbReference type="ARBA" id="ARBA00022676"/>
    </source>
</evidence>
<evidence type="ECO:0000256" key="6">
    <source>
        <dbReference type="ARBA" id="ARBA00022556"/>
    </source>
</evidence>
<gene>
    <name evidence="12" type="ORF">EUU22_05130</name>
</gene>
<proteinExistence type="inferred from homology"/>
<evidence type="ECO:0000256" key="1">
    <source>
        <dbReference type="ARBA" id="ARBA00002056"/>
    </source>
</evidence>
<dbReference type="GO" id="GO:0009245">
    <property type="term" value="P:lipid A biosynthetic process"/>
    <property type="evidence" value="ECO:0007669"/>
    <property type="project" value="UniProtKB-UniRule"/>
</dbReference>
<evidence type="ECO:0000256" key="11">
    <source>
        <dbReference type="NCBIfam" id="TIGR00215"/>
    </source>
</evidence>
<dbReference type="RefSeq" id="WP_129330991.1">
    <property type="nucleotide sequence ID" value="NZ_SDVB01000170.1"/>
</dbReference>
<accession>A0A4Q2TJ39</accession>
<evidence type="ECO:0000256" key="3">
    <source>
        <dbReference type="ARBA" id="ARBA00012687"/>
    </source>
</evidence>
<keyword evidence="5" id="KW-0444">Lipid biosynthesis</keyword>
<name>A0A4Q2TJ39_9HYPH</name>
<evidence type="ECO:0000256" key="9">
    <source>
        <dbReference type="ARBA" id="ARBA00023098"/>
    </source>
</evidence>
<comment type="caution">
    <text evidence="12">The sequence shown here is derived from an EMBL/GenBank/DDBJ whole genome shotgun (WGS) entry which is preliminary data.</text>
</comment>
<dbReference type="EMBL" id="SDVB01000170">
    <property type="protein sequence ID" value="RYC17376.1"/>
    <property type="molecule type" value="Genomic_DNA"/>
</dbReference>
<dbReference type="PANTHER" id="PTHR30372:SF4">
    <property type="entry name" value="LIPID-A-DISACCHARIDE SYNTHASE, MITOCHONDRIAL-RELATED"/>
    <property type="match status" value="1"/>
</dbReference>
<reference evidence="12 13" key="1">
    <citation type="submission" date="2019-01" db="EMBL/GenBank/DDBJ databases">
        <authorList>
            <person name="Deng T."/>
        </authorList>
    </citation>
    <scope>NUCLEOTIDE SEQUENCE [LARGE SCALE GENOMIC DNA]</scope>
    <source>
        <strain evidence="12 13">F8825</strain>
    </source>
</reference>
<evidence type="ECO:0000256" key="8">
    <source>
        <dbReference type="ARBA" id="ARBA00022679"/>
    </source>
</evidence>
<dbReference type="SUPFAM" id="SSF53756">
    <property type="entry name" value="UDP-Glycosyltransferase/glycogen phosphorylase"/>
    <property type="match status" value="1"/>
</dbReference>
<evidence type="ECO:0000313" key="12">
    <source>
        <dbReference type="EMBL" id="RYC17376.1"/>
    </source>
</evidence>
<dbReference type="InterPro" id="IPR003835">
    <property type="entry name" value="Glyco_trans_19"/>
</dbReference>
<keyword evidence="6" id="KW-0441">Lipid A biosynthesis</keyword>
<sequence length="394" mass="43272">MSAKALKIAVIAGEVSGDLLGGDLVAALKMRYPGPVNLVGVGGEALREQGLTSLFDFSELSVMGLTQVLARLPRFIKLISWTAEAIIAERPDLLLIVDSPDFTHRVAKKVRKALPDLPVVDYVCPSVWAWKEYRARDMLAYVDRVLAILPFEPDVMERLGGPETHFVGHRLTAYPKLLNTRAARIARGTAAEGTERTVLLLPGSRKAEVVTLLPIFGEVVQQFVERNGPARLLLPAVPKQVERIRAITDTWAVKPEILLGEEEKWRAFEAADVALAASGTVILELGLAGVPVVSVYKADWLITLMRNRIKVWSAALPNIIADYPVVPEYLNDAVRPGPLVRWLERLSSDTLERKAMLAGFDEVWARMKTETAPGEAAAAIVLDLLRQRGVISSL</sequence>
<comment type="catalytic activity">
    <reaction evidence="10">
        <text>a lipid X + a UDP-2-N,3-O-bis[(3R)-3-hydroxyacyl]-alpha-D-glucosamine = a lipid A disaccharide + UDP + H(+)</text>
        <dbReference type="Rhea" id="RHEA:67828"/>
        <dbReference type="ChEBI" id="CHEBI:15378"/>
        <dbReference type="ChEBI" id="CHEBI:58223"/>
        <dbReference type="ChEBI" id="CHEBI:137748"/>
        <dbReference type="ChEBI" id="CHEBI:176338"/>
        <dbReference type="ChEBI" id="CHEBI:176343"/>
        <dbReference type="EC" id="2.4.1.182"/>
    </reaction>
</comment>